<dbReference type="PANTHER" id="PTHR21043:SF0">
    <property type="entry name" value="MITOCHONDRIAL ASSEMBLY OF RIBOSOMAL LARGE SUBUNIT PROTEIN 1"/>
    <property type="match status" value="1"/>
</dbReference>
<dbReference type="Gene3D" id="3.30.460.10">
    <property type="entry name" value="Beta Polymerase, domain 2"/>
    <property type="match status" value="1"/>
</dbReference>
<dbReference type="PANTHER" id="PTHR21043">
    <property type="entry name" value="IOJAP SUPERFAMILY ORTHOLOG"/>
    <property type="match status" value="1"/>
</dbReference>
<dbReference type="AlphaFoldDB" id="A0A1N7P526"/>
<dbReference type="NCBIfam" id="TIGR00090">
    <property type="entry name" value="rsfS_iojap_ybeB"/>
    <property type="match status" value="1"/>
</dbReference>
<evidence type="ECO:0000313" key="2">
    <source>
        <dbReference type="EMBL" id="SIT05627.1"/>
    </source>
</evidence>
<dbReference type="InterPro" id="IPR004394">
    <property type="entry name" value="Iojap/RsfS/C7orf30"/>
</dbReference>
<gene>
    <name evidence="2" type="ORF">SAMN05421779_10663</name>
</gene>
<dbReference type="SUPFAM" id="SSF81301">
    <property type="entry name" value="Nucleotidyltransferase"/>
    <property type="match status" value="1"/>
</dbReference>
<proteinExistence type="inferred from homology"/>
<keyword evidence="3" id="KW-1185">Reference proteome</keyword>
<sequence>MVIDLAGKTSIADAMVIASGRSSRQVGAMADHLMTKLKARGLDVTVEGMTTCDWVLLDAGDVVVHLFRPEVRAFYNLEKMWGGVAPAHLQDSSASVL</sequence>
<dbReference type="GO" id="GO:0043023">
    <property type="term" value="F:ribosomal large subunit binding"/>
    <property type="evidence" value="ECO:0007669"/>
    <property type="project" value="TreeGrafter"/>
</dbReference>
<dbReference type="Pfam" id="PF02410">
    <property type="entry name" value="RsfS"/>
    <property type="match status" value="1"/>
</dbReference>
<evidence type="ECO:0000313" key="3">
    <source>
        <dbReference type="Proteomes" id="UP000185678"/>
    </source>
</evidence>
<dbReference type="InterPro" id="IPR043519">
    <property type="entry name" value="NT_sf"/>
</dbReference>
<dbReference type="GO" id="GO:0090071">
    <property type="term" value="P:negative regulation of ribosome biogenesis"/>
    <property type="evidence" value="ECO:0007669"/>
    <property type="project" value="TreeGrafter"/>
</dbReference>
<organism evidence="2 3">
    <name type="scientific">Insolitispirillum peregrinum</name>
    <dbReference type="NCBI Taxonomy" id="80876"/>
    <lineage>
        <taxon>Bacteria</taxon>
        <taxon>Pseudomonadati</taxon>
        <taxon>Pseudomonadota</taxon>
        <taxon>Alphaproteobacteria</taxon>
        <taxon>Rhodospirillales</taxon>
        <taxon>Novispirillaceae</taxon>
        <taxon>Insolitispirillum</taxon>
    </lineage>
</organism>
<dbReference type="Proteomes" id="UP000185678">
    <property type="component" value="Unassembled WGS sequence"/>
</dbReference>
<dbReference type="EMBL" id="FTOA01000006">
    <property type="protein sequence ID" value="SIT05627.1"/>
    <property type="molecule type" value="Genomic_DNA"/>
</dbReference>
<comment type="similarity">
    <text evidence="1">Belongs to the Iojap/RsfS family.</text>
</comment>
<reference evidence="2 3" key="1">
    <citation type="submission" date="2017-01" db="EMBL/GenBank/DDBJ databases">
        <authorList>
            <person name="Mah S.A."/>
            <person name="Swanson W.J."/>
            <person name="Moy G.W."/>
            <person name="Vacquier V.D."/>
        </authorList>
    </citation>
    <scope>NUCLEOTIDE SEQUENCE [LARGE SCALE GENOMIC DNA]</scope>
    <source>
        <strain evidence="2 3">DSM 11589</strain>
    </source>
</reference>
<name>A0A1N7P526_9PROT</name>
<evidence type="ECO:0000256" key="1">
    <source>
        <dbReference type="ARBA" id="ARBA00010574"/>
    </source>
</evidence>
<protein>
    <submittedName>
        <fullName evidence="2">Ribosome-associated protein</fullName>
    </submittedName>
</protein>
<dbReference type="GO" id="GO:0017148">
    <property type="term" value="P:negative regulation of translation"/>
    <property type="evidence" value="ECO:0007669"/>
    <property type="project" value="TreeGrafter"/>
</dbReference>
<accession>A0A1N7P526</accession>
<dbReference type="STRING" id="80876.SAMN05421779_10663"/>